<organism evidence="2 3">
    <name type="scientific">Filimonas zeae</name>
    <dbReference type="NCBI Taxonomy" id="1737353"/>
    <lineage>
        <taxon>Bacteria</taxon>
        <taxon>Pseudomonadati</taxon>
        <taxon>Bacteroidota</taxon>
        <taxon>Chitinophagia</taxon>
        <taxon>Chitinophagales</taxon>
        <taxon>Chitinophagaceae</taxon>
        <taxon>Filimonas</taxon>
    </lineage>
</organism>
<comment type="caution">
    <text evidence="2">The sequence shown here is derived from an EMBL/GenBank/DDBJ whole genome shotgun (WGS) entry which is preliminary data.</text>
</comment>
<dbReference type="Proteomes" id="UP000627292">
    <property type="component" value="Unassembled WGS sequence"/>
</dbReference>
<accession>A0A917IZR7</accession>
<reference evidence="2" key="2">
    <citation type="submission" date="2020-09" db="EMBL/GenBank/DDBJ databases">
        <authorList>
            <person name="Sun Q."/>
            <person name="Zhou Y."/>
        </authorList>
    </citation>
    <scope>NUCLEOTIDE SEQUENCE</scope>
    <source>
        <strain evidence="2">CGMCC 1.15290</strain>
    </source>
</reference>
<dbReference type="AlphaFoldDB" id="A0A917IZR7"/>
<gene>
    <name evidence="2" type="ORF">GCM10011379_25080</name>
</gene>
<dbReference type="Pfam" id="PF05893">
    <property type="entry name" value="LuxC"/>
    <property type="match status" value="1"/>
</dbReference>
<dbReference type="GO" id="GO:0008218">
    <property type="term" value="P:bioluminescence"/>
    <property type="evidence" value="ECO:0007669"/>
    <property type="project" value="InterPro"/>
</dbReference>
<name>A0A917IZR7_9BACT</name>
<evidence type="ECO:0000313" key="2">
    <source>
        <dbReference type="EMBL" id="GGH68594.1"/>
    </source>
</evidence>
<protein>
    <submittedName>
        <fullName evidence="2">Acyl-CoA reductase</fullName>
    </submittedName>
</protein>
<proteinExistence type="predicted"/>
<dbReference type="GO" id="GO:0003995">
    <property type="term" value="F:acyl-CoA dehydrogenase activity"/>
    <property type="evidence" value="ECO:0007669"/>
    <property type="project" value="InterPro"/>
</dbReference>
<dbReference type="EMBL" id="BMIB01000002">
    <property type="protein sequence ID" value="GGH68594.1"/>
    <property type="molecule type" value="Genomic_DNA"/>
</dbReference>
<evidence type="ECO:0000313" key="3">
    <source>
        <dbReference type="Proteomes" id="UP000627292"/>
    </source>
</evidence>
<evidence type="ECO:0000256" key="1">
    <source>
        <dbReference type="ARBA" id="ARBA00022857"/>
    </source>
</evidence>
<dbReference type="InterPro" id="IPR008670">
    <property type="entry name" value="CoA_reduct_LuxC"/>
</dbReference>
<keyword evidence="1" id="KW-0521">NADP</keyword>
<keyword evidence="3" id="KW-1185">Reference proteome</keyword>
<reference evidence="2" key="1">
    <citation type="journal article" date="2014" name="Int. J. Syst. Evol. Microbiol.">
        <title>Complete genome sequence of Corynebacterium casei LMG S-19264T (=DSM 44701T), isolated from a smear-ripened cheese.</title>
        <authorList>
            <consortium name="US DOE Joint Genome Institute (JGI-PGF)"/>
            <person name="Walter F."/>
            <person name="Albersmeier A."/>
            <person name="Kalinowski J."/>
            <person name="Ruckert C."/>
        </authorList>
    </citation>
    <scope>NUCLEOTIDE SEQUENCE</scope>
    <source>
        <strain evidence="2">CGMCC 1.15290</strain>
    </source>
</reference>
<sequence>MNIHNRIELLAKLGEYLQANTGEWQLTKERASRNNAWFTLDYIALATDNIVQEFLQPEKLEKWIARYQVPAENKAPKKVGIVMAGNIPLVGFHDLLSVFIFGHTAHIKLSSKDDVLIPHLVNKLQEWDDRLADRFVFSEIIKGCDAYIATGSNNTGRYFEYYFSKYPHIIRRNRTSVAVLDGTETAQELTLLAGDIQTYFGLGCRNITQLYVPEQYDFIPLLEALKAYDFVIENHKYKHNFDYHLALLIMNSKYYMNNGTVILAENISPFSPVSQVHYQYYSNIGEVGEKLTNSDDIQCIVGHGYTGFGAAQRPTLTDYADGVDTMAFLEKLT</sequence>
<dbReference type="RefSeq" id="WP_188952565.1">
    <property type="nucleotide sequence ID" value="NZ_BMIB01000002.1"/>
</dbReference>